<accession>A0AAV7HRT4</accession>
<protein>
    <submittedName>
        <fullName evidence="2">Uncharacterized protein</fullName>
    </submittedName>
</protein>
<dbReference type="AlphaFoldDB" id="A0AAV7HRT4"/>
<evidence type="ECO:0000313" key="2">
    <source>
        <dbReference type="EMBL" id="KAH0533582.1"/>
    </source>
</evidence>
<gene>
    <name evidence="2" type="ORF">KQX54_000467</name>
</gene>
<evidence type="ECO:0000256" key="1">
    <source>
        <dbReference type="SAM" id="MobiDB-lite"/>
    </source>
</evidence>
<dbReference type="Proteomes" id="UP000826195">
    <property type="component" value="Unassembled WGS sequence"/>
</dbReference>
<comment type="caution">
    <text evidence="2">The sequence shown here is derived from an EMBL/GenBank/DDBJ whole genome shotgun (WGS) entry which is preliminary data.</text>
</comment>
<feature type="region of interest" description="Disordered" evidence="1">
    <location>
        <begin position="28"/>
        <end position="53"/>
    </location>
</feature>
<reference evidence="2 3" key="1">
    <citation type="journal article" date="2021" name="J. Hered.">
        <title>A chromosome-level genome assembly of the parasitoid wasp, Cotesia glomerata (Hymenoptera: Braconidae).</title>
        <authorList>
            <person name="Pinto B.J."/>
            <person name="Weis J.J."/>
            <person name="Gamble T."/>
            <person name="Ode P.J."/>
            <person name="Paul R."/>
            <person name="Zaspel J.M."/>
        </authorList>
    </citation>
    <scope>NUCLEOTIDE SEQUENCE [LARGE SCALE GENOMIC DNA]</scope>
    <source>
        <strain evidence="2">CgM1</strain>
    </source>
</reference>
<evidence type="ECO:0000313" key="3">
    <source>
        <dbReference type="Proteomes" id="UP000826195"/>
    </source>
</evidence>
<dbReference type="EMBL" id="JAHXZJ010003061">
    <property type="protein sequence ID" value="KAH0533582.1"/>
    <property type="molecule type" value="Genomic_DNA"/>
</dbReference>
<proteinExistence type="predicted"/>
<organism evidence="2 3">
    <name type="scientific">Cotesia glomerata</name>
    <name type="common">Lepidopteran parasitic wasp</name>
    <name type="synonym">Apanteles glomeratus</name>
    <dbReference type="NCBI Taxonomy" id="32391"/>
    <lineage>
        <taxon>Eukaryota</taxon>
        <taxon>Metazoa</taxon>
        <taxon>Ecdysozoa</taxon>
        <taxon>Arthropoda</taxon>
        <taxon>Hexapoda</taxon>
        <taxon>Insecta</taxon>
        <taxon>Pterygota</taxon>
        <taxon>Neoptera</taxon>
        <taxon>Endopterygota</taxon>
        <taxon>Hymenoptera</taxon>
        <taxon>Apocrita</taxon>
        <taxon>Ichneumonoidea</taxon>
        <taxon>Braconidae</taxon>
        <taxon>Microgastrinae</taxon>
        <taxon>Cotesia</taxon>
    </lineage>
</organism>
<name>A0AAV7HRT4_COTGL</name>
<sequence>MKILQQAALSTVTLCPVPKSTNFTEEALSLSLNRPPPPSAGHEPSHWRSHYSPLPATTTSISVAAATQRTPRGDRSSYCLRQQFQQLATPDFSKRARLLASMSEIQEKIASEQGLLIPINRV</sequence>
<keyword evidence="3" id="KW-1185">Reference proteome</keyword>